<sequence length="191" mass="21322">MKKLMISFLLLSGIVSNAQRRTGGDIELVPYIGYATSTLSGDYIDDLDYRNSADFGVVADYYFNNRWSLRSGLQFQSMGAENQYFVDKLSYLSIPVNANWHFGSNRKWNLNFGLTPSFLLSADENGQDISSYLNSFQMGLTYGIGYKIEVSKKFSILVDWQGFSGMSDITKKSGTVANAHSVFNVGGVFKL</sequence>
<keyword evidence="3" id="KW-1185">Reference proteome</keyword>
<organism evidence="2 3">
    <name type="scientific">Flavobacterium stagni</name>
    <dbReference type="NCBI Taxonomy" id="2506421"/>
    <lineage>
        <taxon>Bacteria</taxon>
        <taxon>Pseudomonadati</taxon>
        <taxon>Bacteroidota</taxon>
        <taxon>Flavobacteriia</taxon>
        <taxon>Flavobacteriales</taxon>
        <taxon>Flavobacteriaceae</taxon>
        <taxon>Flavobacterium</taxon>
    </lineage>
</organism>
<feature type="domain" description="Outer membrane protein beta-barrel" evidence="1">
    <location>
        <begin position="18"/>
        <end position="154"/>
    </location>
</feature>
<dbReference type="Pfam" id="PF13568">
    <property type="entry name" value="OMP_b-brl_2"/>
    <property type="match status" value="1"/>
</dbReference>
<dbReference type="EMBL" id="SBKN01000001">
    <property type="protein sequence ID" value="RXR24013.1"/>
    <property type="molecule type" value="Genomic_DNA"/>
</dbReference>
<comment type="caution">
    <text evidence="2">The sequence shown here is derived from an EMBL/GenBank/DDBJ whole genome shotgun (WGS) entry which is preliminary data.</text>
</comment>
<dbReference type="InterPro" id="IPR025665">
    <property type="entry name" value="Beta-barrel_OMP_2"/>
</dbReference>
<dbReference type="OrthoDB" id="947434at2"/>
<proteinExistence type="predicted"/>
<gene>
    <name evidence="2" type="ORF">EQG61_00830</name>
</gene>
<name>A0A4Q1KCQ3_9FLAO</name>
<dbReference type="RefSeq" id="WP_129459977.1">
    <property type="nucleotide sequence ID" value="NZ_SBKN01000001.1"/>
</dbReference>
<dbReference type="InterPro" id="IPR011250">
    <property type="entry name" value="OMP/PagP_B-barrel"/>
</dbReference>
<reference evidence="3" key="1">
    <citation type="submission" date="2019-01" db="EMBL/GenBank/DDBJ databases">
        <title>Cytophagaceae bacterium strain CAR-16.</title>
        <authorList>
            <person name="Chen W.-M."/>
        </authorList>
    </citation>
    <scope>NUCLEOTIDE SEQUENCE [LARGE SCALE GENOMIC DNA]</scope>
    <source>
        <strain evidence="3">WWJ-16</strain>
    </source>
</reference>
<dbReference type="SUPFAM" id="SSF56925">
    <property type="entry name" value="OMPA-like"/>
    <property type="match status" value="1"/>
</dbReference>
<dbReference type="Gene3D" id="2.40.160.20">
    <property type="match status" value="1"/>
</dbReference>
<dbReference type="AlphaFoldDB" id="A0A4Q1KCQ3"/>
<evidence type="ECO:0000313" key="2">
    <source>
        <dbReference type="EMBL" id="RXR24013.1"/>
    </source>
</evidence>
<evidence type="ECO:0000313" key="3">
    <source>
        <dbReference type="Proteomes" id="UP000289857"/>
    </source>
</evidence>
<dbReference type="Proteomes" id="UP000289857">
    <property type="component" value="Unassembled WGS sequence"/>
</dbReference>
<evidence type="ECO:0000259" key="1">
    <source>
        <dbReference type="Pfam" id="PF13568"/>
    </source>
</evidence>
<protein>
    <submittedName>
        <fullName evidence="2">PorT family protein</fullName>
    </submittedName>
</protein>
<accession>A0A4Q1KCQ3</accession>